<reference evidence="3" key="1">
    <citation type="submission" date="2016-08" db="EMBL/GenBank/DDBJ databases">
        <authorList>
            <person name="Varghese N."/>
            <person name="Submissions Spin"/>
        </authorList>
    </citation>
    <scope>NUCLEOTIDE SEQUENCE [LARGE SCALE GENOMIC DNA]</scope>
    <source>
        <strain evidence="3">SGD-1123</strain>
    </source>
</reference>
<dbReference type="Gene3D" id="6.10.280.190">
    <property type="match status" value="1"/>
</dbReference>
<keyword evidence="2" id="KW-0282">Flagellum</keyword>
<dbReference type="InterPro" id="IPR046358">
    <property type="entry name" value="Flagellin_C"/>
</dbReference>
<dbReference type="SUPFAM" id="SSF64518">
    <property type="entry name" value="Phase 1 flagellin"/>
    <property type="match status" value="1"/>
</dbReference>
<evidence type="ECO:0000313" key="3">
    <source>
        <dbReference type="Proteomes" id="UP000181997"/>
    </source>
</evidence>
<accession>A0A1C4D963</accession>
<dbReference type="Pfam" id="PF00700">
    <property type="entry name" value="Flagellin_C"/>
    <property type="match status" value="1"/>
</dbReference>
<dbReference type="EMBL" id="FMAU01000005">
    <property type="protein sequence ID" value="SCC27832.1"/>
    <property type="molecule type" value="Genomic_DNA"/>
</dbReference>
<evidence type="ECO:0000259" key="1">
    <source>
        <dbReference type="Pfam" id="PF00700"/>
    </source>
</evidence>
<feature type="domain" description="Flagellin C-terminal" evidence="1">
    <location>
        <begin position="43"/>
        <end position="78"/>
    </location>
</feature>
<dbReference type="AlphaFoldDB" id="A0A1C4D963"/>
<sequence length="79" mass="8727">MVMKSVGETMVISIVNPKCPTPTGMPEGEDIVWSFMKVNVRTMAKEMMNQTKNSILAQASQAMLAQSNQMPQGVLQLLR</sequence>
<keyword evidence="3" id="KW-1185">Reference proteome</keyword>
<protein>
    <submittedName>
        <fullName evidence="2">Flagellin C-terminal helical region</fullName>
    </submittedName>
</protein>
<organism evidence="2 3">
    <name type="scientific">[Bacillus] enclensis</name>
    <dbReference type="NCBI Taxonomy" id="1402860"/>
    <lineage>
        <taxon>Bacteria</taxon>
        <taxon>Bacillati</taxon>
        <taxon>Bacillota</taxon>
        <taxon>Bacilli</taxon>
        <taxon>Bacillales</taxon>
        <taxon>Bacillaceae</taxon>
        <taxon>Rossellomorea</taxon>
    </lineage>
</organism>
<gene>
    <name evidence="2" type="ORF">GA0061094_3631</name>
</gene>
<name>A0A1C4D963_9BACI</name>
<proteinExistence type="predicted"/>
<dbReference type="Proteomes" id="UP000181997">
    <property type="component" value="Unassembled WGS sequence"/>
</dbReference>
<keyword evidence="2" id="KW-0966">Cell projection</keyword>
<evidence type="ECO:0000313" key="2">
    <source>
        <dbReference type="EMBL" id="SCC27832.1"/>
    </source>
</evidence>
<keyword evidence="2" id="KW-0969">Cilium</keyword>